<accession>A0ABN8PL55</accession>
<dbReference type="InterPro" id="IPR011009">
    <property type="entry name" value="Kinase-like_dom_sf"/>
</dbReference>
<dbReference type="Proteomes" id="UP001159427">
    <property type="component" value="Unassembled WGS sequence"/>
</dbReference>
<dbReference type="Pfam" id="PF07714">
    <property type="entry name" value="PK_Tyr_Ser-Thr"/>
    <property type="match status" value="1"/>
</dbReference>
<dbReference type="InterPro" id="IPR001245">
    <property type="entry name" value="Ser-Thr/Tyr_kinase_cat_dom"/>
</dbReference>
<comment type="caution">
    <text evidence="2">The sequence shown here is derived from an EMBL/GenBank/DDBJ whole genome shotgun (WGS) entry which is preliminary data.</text>
</comment>
<protein>
    <recommendedName>
        <fullName evidence="1">Serine-threonine/tyrosine-protein kinase catalytic domain-containing protein</fullName>
    </recommendedName>
</protein>
<evidence type="ECO:0000259" key="1">
    <source>
        <dbReference type="Pfam" id="PF07714"/>
    </source>
</evidence>
<feature type="non-terminal residue" evidence="2">
    <location>
        <position position="1"/>
    </location>
</feature>
<keyword evidence="3" id="KW-1185">Reference proteome</keyword>
<evidence type="ECO:0000313" key="3">
    <source>
        <dbReference type="Proteomes" id="UP001159427"/>
    </source>
</evidence>
<evidence type="ECO:0000313" key="2">
    <source>
        <dbReference type="EMBL" id="CAH3146161.1"/>
    </source>
</evidence>
<feature type="domain" description="Serine-threonine/tyrosine-protein kinase catalytic" evidence="1">
    <location>
        <begin position="33"/>
        <end position="60"/>
    </location>
</feature>
<dbReference type="Gene3D" id="1.10.510.10">
    <property type="entry name" value="Transferase(Phosphotransferase) domain 1"/>
    <property type="match status" value="1"/>
</dbReference>
<sequence length="73" mass="8645">WKTARPSPIPKTDHRQNEKVYRPVSCRLLQKAFERYQIMTSCWNLEPSKRPTFQDLVTSLEQELEKRGASTHT</sequence>
<proteinExistence type="predicted"/>
<reference evidence="2 3" key="1">
    <citation type="submission" date="2022-05" db="EMBL/GenBank/DDBJ databases">
        <authorList>
            <consortium name="Genoscope - CEA"/>
            <person name="William W."/>
        </authorList>
    </citation>
    <scope>NUCLEOTIDE SEQUENCE [LARGE SCALE GENOMIC DNA]</scope>
</reference>
<gene>
    <name evidence="2" type="ORF">PEVE_00043852</name>
</gene>
<dbReference type="SUPFAM" id="SSF56112">
    <property type="entry name" value="Protein kinase-like (PK-like)"/>
    <property type="match status" value="1"/>
</dbReference>
<dbReference type="EMBL" id="CALNXI010000906">
    <property type="protein sequence ID" value="CAH3146161.1"/>
    <property type="molecule type" value="Genomic_DNA"/>
</dbReference>
<organism evidence="2 3">
    <name type="scientific">Porites evermanni</name>
    <dbReference type="NCBI Taxonomy" id="104178"/>
    <lineage>
        <taxon>Eukaryota</taxon>
        <taxon>Metazoa</taxon>
        <taxon>Cnidaria</taxon>
        <taxon>Anthozoa</taxon>
        <taxon>Hexacorallia</taxon>
        <taxon>Scleractinia</taxon>
        <taxon>Fungiina</taxon>
        <taxon>Poritidae</taxon>
        <taxon>Porites</taxon>
    </lineage>
</organism>
<name>A0ABN8PL55_9CNID</name>